<evidence type="ECO:0000256" key="9">
    <source>
        <dbReference type="SAM" id="MobiDB-lite"/>
    </source>
</evidence>
<feature type="domain" description="FATC" evidence="11">
    <location>
        <begin position="4066"/>
        <end position="4098"/>
    </location>
</feature>
<protein>
    <recommendedName>
        <fullName evidence="2">non-specific serine/threonine protein kinase</fullName>
        <ecNumber evidence="2">2.7.11.1</ecNumber>
    </recommendedName>
</protein>
<comment type="subcellular location">
    <subcellularLocation>
        <location evidence="1">Nucleus</location>
    </subcellularLocation>
</comment>
<dbReference type="Gene3D" id="3.30.1010.10">
    <property type="entry name" value="Phosphatidylinositol 3-kinase Catalytic Subunit, Chain A, domain 4"/>
    <property type="match status" value="1"/>
</dbReference>
<dbReference type="PROSITE" id="PS00916">
    <property type="entry name" value="PI3_4_KINASE_2"/>
    <property type="match status" value="1"/>
</dbReference>
<organism evidence="12">
    <name type="scientific">Trypanosoma vivax (strain Y486)</name>
    <dbReference type="NCBI Taxonomy" id="1055687"/>
    <lineage>
        <taxon>Eukaryota</taxon>
        <taxon>Discoba</taxon>
        <taxon>Euglenozoa</taxon>
        <taxon>Kinetoplastea</taxon>
        <taxon>Metakinetoplastina</taxon>
        <taxon>Trypanosomatida</taxon>
        <taxon>Trypanosomatidae</taxon>
        <taxon>Trypanosoma</taxon>
        <taxon>Duttonella</taxon>
    </lineage>
</organism>
<dbReference type="GO" id="GO:0005524">
    <property type="term" value="F:ATP binding"/>
    <property type="evidence" value="ECO:0007669"/>
    <property type="project" value="UniProtKB-KW"/>
</dbReference>
<proteinExistence type="predicted"/>
<gene>
    <name evidence="12" type="ORF">TVY486_0200350</name>
</gene>
<dbReference type="GO" id="GO:0005634">
    <property type="term" value="C:nucleus"/>
    <property type="evidence" value="ECO:0007669"/>
    <property type="project" value="UniProtKB-SubCell"/>
</dbReference>
<name>G0TRP5_TRYVY</name>
<dbReference type="InterPro" id="IPR018936">
    <property type="entry name" value="PI3/4_kinase_CS"/>
</dbReference>
<dbReference type="Pfam" id="PF00454">
    <property type="entry name" value="PI3_PI4_kinase"/>
    <property type="match status" value="1"/>
</dbReference>
<evidence type="ECO:0000256" key="2">
    <source>
        <dbReference type="ARBA" id="ARBA00012513"/>
    </source>
</evidence>
<evidence type="ECO:0000259" key="11">
    <source>
        <dbReference type="PROSITE" id="PS51190"/>
    </source>
</evidence>
<reference evidence="12" key="1">
    <citation type="journal article" date="2012" name="Proc. Natl. Acad. Sci. U.S.A.">
        <title>Antigenic diversity is generated by distinct evolutionary mechanisms in African trypanosome species.</title>
        <authorList>
            <person name="Jackson A.P."/>
            <person name="Berry A."/>
            <person name="Aslett M."/>
            <person name="Allison H.C."/>
            <person name="Burton P."/>
            <person name="Vavrova-Anderson J."/>
            <person name="Brown R."/>
            <person name="Browne H."/>
            <person name="Corton N."/>
            <person name="Hauser H."/>
            <person name="Gamble J."/>
            <person name="Gilderthorp R."/>
            <person name="Marcello L."/>
            <person name="McQuillan J."/>
            <person name="Otto T.D."/>
            <person name="Quail M.A."/>
            <person name="Sanders M.J."/>
            <person name="van Tonder A."/>
            <person name="Ginger M.L."/>
            <person name="Field M.C."/>
            <person name="Barry J.D."/>
            <person name="Hertz-Fowler C."/>
            <person name="Berriman M."/>
        </authorList>
    </citation>
    <scope>NUCLEOTIDE SEQUENCE</scope>
    <source>
        <strain evidence="12">Y486</strain>
    </source>
</reference>
<dbReference type="InterPro" id="IPR036940">
    <property type="entry name" value="PI3/4_kinase_cat_sf"/>
</dbReference>
<dbReference type="InterPro" id="IPR038980">
    <property type="entry name" value="ATM_plant"/>
</dbReference>
<dbReference type="GO" id="GO:0004674">
    <property type="term" value="F:protein serine/threonine kinase activity"/>
    <property type="evidence" value="ECO:0007669"/>
    <property type="project" value="UniProtKB-EC"/>
</dbReference>
<dbReference type="SMART" id="SM01343">
    <property type="entry name" value="FATC"/>
    <property type="match status" value="1"/>
</dbReference>
<dbReference type="Pfam" id="PF02260">
    <property type="entry name" value="FATC"/>
    <property type="match status" value="1"/>
</dbReference>
<feature type="region of interest" description="Disordered" evidence="9">
    <location>
        <begin position="647"/>
        <end position="671"/>
    </location>
</feature>
<accession>G0TRP5</accession>
<evidence type="ECO:0000256" key="3">
    <source>
        <dbReference type="ARBA" id="ARBA00022679"/>
    </source>
</evidence>
<dbReference type="InterPro" id="IPR044107">
    <property type="entry name" value="PIKKc_ATM"/>
</dbReference>
<evidence type="ECO:0000256" key="6">
    <source>
        <dbReference type="ARBA" id="ARBA00022777"/>
    </source>
</evidence>
<keyword evidence="8" id="KW-0539">Nucleus</keyword>
<dbReference type="EC" id="2.7.11.1" evidence="2"/>
<keyword evidence="4" id="KW-0547">Nucleotide-binding</keyword>
<dbReference type="PANTHER" id="PTHR37079:SF4">
    <property type="entry name" value="SERINE_THREONINE-PROTEIN KINASE ATM"/>
    <property type="match status" value="1"/>
</dbReference>
<evidence type="ECO:0000256" key="1">
    <source>
        <dbReference type="ARBA" id="ARBA00004123"/>
    </source>
</evidence>
<evidence type="ECO:0000313" key="12">
    <source>
        <dbReference type="EMBL" id="CCC46616.1"/>
    </source>
</evidence>
<keyword evidence="5" id="KW-0227">DNA damage</keyword>
<dbReference type="SUPFAM" id="SSF48371">
    <property type="entry name" value="ARM repeat"/>
    <property type="match status" value="1"/>
</dbReference>
<dbReference type="PANTHER" id="PTHR37079">
    <property type="entry name" value="SERINE/THREONINE-PROTEIN KINASE ATM"/>
    <property type="match status" value="1"/>
</dbReference>
<feature type="domain" description="PI3K/PI4K catalytic" evidence="10">
    <location>
        <begin position="3740"/>
        <end position="4058"/>
    </location>
</feature>
<feature type="region of interest" description="Disordered" evidence="9">
    <location>
        <begin position="525"/>
        <end position="552"/>
    </location>
</feature>
<dbReference type="SMART" id="SM00146">
    <property type="entry name" value="PI3Kc"/>
    <property type="match status" value="1"/>
</dbReference>
<keyword evidence="6 12" id="KW-0418">Kinase</keyword>
<dbReference type="InterPro" id="IPR003152">
    <property type="entry name" value="FATC_dom"/>
</dbReference>
<feature type="region of interest" description="Disordered" evidence="9">
    <location>
        <begin position="1307"/>
        <end position="1345"/>
    </location>
</feature>
<feature type="region of interest" description="Disordered" evidence="9">
    <location>
        <begin position="339"/>
        <end position="360"/>
    </location>
</feature>
<dbReference type="InterPro" id="IPR000403">
    <property type="entry name" value="PI3/4_kinase_cat_dom"/>
</dbReference>
<dbReference type="SUPFAM" id="SSF56112">
    <property type="entry name" value="Protein kinase-like (PK-like)"/>
    <property type="match status" value="1"/>
</dbReference>
<dbReference type="InterPro" id="IPR016024">
    <property type="entry name" value="ARM-type_fold"/>
</dbReference>
<dbReference type="InterPro" id="IPR011009">
    <property type="entry name" value="Kinase-like_dom_sf"/>
</dbReference>
<sequence length="4098" mass="454330">MLPSPRNSVKAFRSRLQEAPRLPVVDRAVQKEELNKIFRDLQTAGLRESPKFARRLLEFLENIVKERGVALHDILGQHVANNVIFTVMECVLLPSLREFSDLVARRQPLAGGRGAHSTTKNSENHLEVRAKKIRTDVVRPWRALVDTVHRNLPPSLKLQHVSGLPSSLSSSLAGPSGSTRDAVANVNSVVGGVAGLEANSFRRPVDSMERTFTNEDTPQFQATGGKEENFNCFRHMWTSAPNHTYLPLLWKNAVPFNTVVQHILWVLQTETLSSMFGQDFAHILLQLLSFRGYLSNLHPRFIRQLAMRLLLLVERTAYESYAVNSNTSGMSKLEVNQSVGDGEANLPGGSEDDGVPSPSVDEGTTYAALLAQLFRAPHLLSALTPCEDAAVAGEKKAVEEGENITLPIIMQRLVKVTLRRHHRPTSALRMEANLLVATRLLVGAACDDYPQTSRNALVLLKLLCHTFYTTTRRDGWRVEALELLTTLVSVCFSAVLGWSARNDIERHRPVPTRYYSDEDVAETTSHNKNRKLNCPNGLQNTTTKPDDIEDSESPYSPRISPEFIALLHETVFPFVQQLFTVTRSEFNFVSHRELFHFPCTPLSSLFEFGAVVLYLACVTFDAYTVLPSAVKAPCGYSCASHPLAQQSNGSHSMGNGRGIKRPRSATEAATNEGKIRVHSEAMYARAHPSAVILQLFHKHFFLESGGGSHSSAVEMARDVSSGELGSTNAVGDASGGGNQLLGAGRVADSVEGSIVGVVVHNDARESALLMLHLLAQPCATLGFTEEQCTLLVERCIIPLFPYHGVRLESLLLAVLHVVGPRTSVACQQELFRWLVRRYLPTETTQRDEESRPKEQVYTLLSSFLQRRVVGQWPLFVCSEERIRLQTIAHFDAITSRIYAVTRTSASYARASNAKSGQYYFTPTYDPAVRIQTSLVASQENAATPLVAAQVPTAYGHNINEIGLTDSLFCAMVEFLSSYHHYGAMSTHIISLHRQYVKACARCDPSKVPRRERLTDMPAAVTRLSSGIAFIVAGLSHAVCFFPHDGGVVWKHDSDTPESTAKSTALLQGTLRCAEDYILALCLVVMESSLGYQHSLVSTTELGAVEVAVDGRVDTIFSLEEGSGRGTISLQRMKQLLTRSRRMMDSSFITPDKHLPASVCNVAGGCWLLLQEFLAASREAKFSTSGIAESGDAYGLWNGDAHNLSNEEDGEPYRCSGCLRRGDVPFSVLGTLSVEVTRAVVHLSDLAKAIDASADGKASTERDKQAFLTQEVVNSNYCTLCLHAIQLLHLLLRLYRLGIWHLPEDKGTRSGGTGIGSKVPKRKNINDGEPTDGASHTDLGEESMDESNRHAEDDLSVLSNLSCKELFNEPAFIFQKLPTPSGKLYYAIMWVCLYLSTKLPGGPLLRHRALLRAVLLLLHDVGWVLVSQPLALWEPRQVILSFVSAVCRYTQEGVLELATWNERNTVSLEEAAVVHVTLRLSCRVLGAILSLVRHRRAMYGAAESLVDPASVTAVVVGILEKSELIPSSEGEYRSDCHSEGNAAEPTATKKPFLPFVIPSVDGLAYLLHVLRGSCGNPRARTALRSLLHTLFMRYRHALSEYIFTTLSCYPLYRSPCNTASAAESGVGPNEDDRGINRCEAPSGENMPGARQNVKGDLLLEEGELLESLVNQLNNSSQANLLPLTPQRQCAMISAIYGLLFSCDVRVAERLGKQLFSFFSPATPYIVRRHTALQVNLLFSRFGSRADVVLRELLFRAREGMLSASSMSCITSLRAVGEAAVAVPSMEAKVVRTLLECWATHGFVHRDLVTQCLEFIAKSTRGCVSGPFSGVLLPLGLDVHDLKMQMQTRTDCTGTDAQQLCTYHCERLLFDWLWVLGHPLEAFPVACFGYSSVKFFCKSFMHILVPLAILCSARLEDTGEREQGVLNECTSTAFMQPSGLLWRLVTCHLENMQQPGEKAEGREADAALRECLQPRQQLESVIVAYFSDIASRLLLLSTLSTPHTEGSGLPAIVCKEQLKQIGNLEEGEMLRSAGDSARVALEWLRSILSMRFASLVWYNSDSILCRLAELVGMLSPNVGLQEVHQAVKKLCSTVEGYSRQNLQCVLRDGGLDVGQLAINFPSSAVDSFFASCAGDHAYVLLQRLYIHLTHSVNRGSRRLMLIQLFKSIIMQWWSRELLEQVPCVLHTVLRMCGNMLMTCPDAHLTVCDVLTYTYSVVTPHHAPLEMPMASTRAIVAADAAFIATVMSSLSVESPTVASTWRNMTHINEGQQRGSSADAVRYICLDSDGDAESCGGEDEVVVVTGSQEDGEEYLSVGDASHNIKCAESCVHEILPLLKNTILVSGAPASSLYLDVASAVDSNRAAIVTLLQRHKREKEQRHDSHAILLAVECERALSGIAKKVYELCFRAARHVLAVVCSDNNVGVSSQQTTALIINTTTATNLCATNRDAQLSAFRLLRALCWCFVESGLESCVETLFSPTTDMQDLLDRKSLDDVLHHAYRQHIEQLYRLAFDTDARIAHVASTTLREWLCGSESDESGFAGGTVDECVTQLSPNGKSQKELWKRTTGTNVHKRRVVRDTGMLIKRTLELIRQSEEHSDQDDTCGSENQLLDGIPQFLNLCDLKPFHRRLTDDLFHIHALSADSVVENLHSLLDDSLWDALRVQEDELLFLRLFLIGLIRHYNLQARFSTVATVLNCILVPMQLTSRADSVVGGSGGVGSSGSSSITSFIENFLPIALLHVMLTRETTTQRSQRALWSRCLQECLFSRAMQFPRVTRLFLRALSVCRSVMMTYVRSRGVQPTVTENVSRHPNPVSGKAEAAPTEMFLKYVPSKYGELPVLFDMRDSYWLSDIDPLILAAASVTCHEPQLAVLFTELSGESLLGKGKGIPSNAIWTSLMPLCNSSAGVNTQKQNGSVLFPFLCPSEVDEVASDGRSRKLRSDTAQTELTQRLFDFCSAVHCILVDVKVILPTAIMLSSHTHNDREEHTTPWEESFLIQCPMRRIEREKGRGNWQAVLAILDRVARLGEAKGISRTRIAIEKANALMHLGDQGTAVHVLATAMKQKLHASTFEMGNDSENGNTCLPEGDCSGNGNFDDESLQLRAALAGALWRCGRWNTDTLENSDYQQQHQLLHLLLPTVVSFDEGVYHALWCMRRGQYDDARRWCVQAQQQLMQKIDVSNWRSVLLQTEALQDIENCSKPKVQSNQASSLPPRWVEASFSNVRMPYSELQLLDCLRQQLCMVFKQPKWWLAHLKGCSNRALRSNRPLLVQQWLSSHSDVLKTINSCISDSNGSDVCAVESTSLCSARNFGNLPPVAFLALVQARVEFACGHPHRAIATLQHLAPSSLRSSPFDASELVLPPLKGSPMMPQIIQQLVAWFMEAHIVPLSQLVTDPFIEYCSANDESGCCGLQFAQLCHTLTRDIAERLRSHNYRTLQESMESLRTTQVALQKRQKLLPESPGNTSEGMRLLRGRIHGIAAEYECDEKEVEEEACAYALYRRSALNAYARFLRLSKPMGDDNDILAVFGFVSLWLQQDEQYIQRDSKDATDAIIAKAIKHTPLHKFLPLYSQLVAQLGTSLDNKNLEELVRRVALAEPLHAVWPLLALANGDKFGLTEERSSAVFVVDREKVAIARRVLSSLKGTSHGAFGDRGISSQTEDPHNRILSDAEKLSASYMQLASYATDQRGGTTASVPANFTLVSATMRNLFIPPPTLTLPPCLFSLPESMWRRQYALLPRIREFLPRYSVPGGISAPKIVSCVLTNGHTVRQLLKSKDDLRQDSLIEQIFSLSNTLFSKKPSTRDLHMGTYNVVPLAPKVGLIEWVNDTISLECYLNSQSATTRTGAHERYFPTEITSYVCREMFKNAPKSTKHETLLLLYAKFTPALHYFFLEHFLTPREWLERRDAYIRSVAVSSMLGYIIGLGDRHPSNILLHKGRAELLQIDFGYAFDQAKLLHVPELVPFRLTPNIVDGLGVQGVEGPFRQHCESVLHVLRGQKELLMTILGACAHDPLARWAVLVAPQGKEDAHSAASTLQRETEVLRKKTTFAEAERVLSHVSEKIQGYESGELLNVRTHVHKLLQTAQSTELLSQMYFGWAPWV</sequence>
<evidence type="ECO:0000256" key="4">
    <source>
        <dbReference type="ARBA" id="ARBA00022741"/>
    </source>
</evidence>
<dbReference type="PROSITE" id="PS51190">
    <property type="entry name" value="FATC"/>
    <property type="match status" value="1"/>
</dbReference>
<evidence type="ECO:0000256" key="7">
    <source>
        <dbReference type="ARBA" id="ARBA00022840"/>
    </source>
</evidence>
<dbReference type="EMBL" id="HE573018">
    <property type="protein sequence ID" value="CCC46616.1"/>
    <property type="molecule type" value="Genomic_DNA"/>
</dbReference>
<dbReference type="Gene3D" id="1.10.1070.11">
    <property type="entry name" value="Phosphatidylinositol 3-/4-kinase, catalytic domain"/>
    <property type="match status" value="1"/>
</dbReference>
<dbReference type="PROSITE" id="PS50290">
    <property type="entry name" value="PI3_4_KINASE_3"/>
    <property type="match status" value="1"/>
</dbReference>
<evidence type="ECO:0000259" key="10">
    <source>
        <dbReference type="PROSITE" id="PS50290"/>
    </source>
</evidence>
<evidence type="ECO:0000256" key="5">
    <source>
        <dbReference type="ARBA" id="ARBA00022763"/>
    </source>
</evidence>
<dbReference type="GO" id="GO:0006281">
    <property type="term" value="P:DNA repair"/>
    <property type="evidence" value="ECO:0007669"/>
    <property type="project" value="InterPro"/>
</dbReference>
<evidence type="ECO:0000256" key="8">
    <source>
        <dbReference type="ARBA" id="ARBA00023242"/>
    </source>
</evidence>
<dbReference type="PROSITE" id="PS00915">
    <property type="entry name" value="PI3_4_KINASE_1"/>
    <property type="match status" value="1"/>
</dbReference>
<dbReference type="CDD" id="cd05171">
    <property type="entry name" value="PIKKc_ATM"/>
    <property type="match status" value="1"/>
</dbReference>
<keyword evidence="7" id="KW-0067">ATP-binding</keyword>
<keyword evidence="3" id="KW-0808">Transferase</keyword>